<evidence type="ECO:0000313" key="1">
    <source>
        <dbReference type="EMBL" id="PON35779.1"/>
    </source>
</evidence>
<comment type="caution">
    <text evidence="1">The sequence shown here is derived from an EMBL/GenBank/DDBJ whole genome shotgun (WGS) entry which is preliminary data.</text>
</comment>
<evidence type="ECO:0000313" key="2">
    <source>
        <dbReference type="Proteomes" id="UP000237105"/>
    </source>
</evidence>
<dbReference type="EMBL" id="JXTB01000596">
    <property type="protein sequence ID" value="PON35779.1"/>
    <property type="molecule type" value="Genomic_DNA"/>
</dbReference>
<dbReference type="Proteomes" id="UP000237105">
    <property type="component" value="Unassembled WGS sequence"/>
</dbReference>
<sequence>MREHKLLCGSTNWKRSQACLVGTMETSTGVGFYEIIIVPEQAYTLKVLNQKLRERIHGFAEGCKFTGTGLDKLHIVNDGLKALGSVFDLFLNLFDVTTRWPSIHIGKYSPGFTRSL</sequence>
<keyword evidence="2" id="KW-1185">Reference proteome</keyword>
<organism evidence="1 2">
    <name type="scientific">Parasponia andersonii</name>
    <name type="common">Sponia andersonii</name>
    <dbReference type="NCBI Taxonomy" id="3476"/>
    <lineage>
        <taxon>Eukaryota</taxon>
        <taxon>Viridiplantae</taxon>
        <taxon>Streptophyta</taxon>
        <taxon>Embryophyta</taxon>
        <taxon>Tracheophyta</taxon>
        <taxon>Spermatophyta</taxon>
        <taxon>Magnoliopsida</taxon>
        <taxon>eudicotyledons</taxon>
        <taxon>Gunneridae</taxon>
        <taxon>Pentapetalae</taxon>
        <taxon>rosids</taxon>
        <taxon>fabids</taxon>
        <taxon>Rosales</taxon>
        <taxon>Cannabaceae</taxon>
        <taxon>Parasponia</taxon>
    </lineage>
</organism>
<accession>A0A2P5AGV4</accession>
<protein>
    <submittedName>
        <fullName evidence="1">Uncharacterized protein</fullName>
    </submittedName>
</protein>
<reference evidence="2" key="1">
    <citation type="submission" date="2016-06" db="EMBL/GenBank/DDBJ databases">
        <title>Parallel loss of symbiosis genes in relatives of nitrogen-fixing non-legume Parasponia.</title>
        <authorList>
            <person name="Van Velzen R."/>
            <person name="Holmer R."/>
            <person name="Bu F."/>
            <person name="Rutten L."/>
            <person name="Van Zeijl A."/>
            <person name="Liu W."/>
            <person name="Santuari L."/>
            <person name="Cao Q."/>
            <person name="Sharma T."/>
            <person name="Shen D."/>
            <person name="Roswanjaya Y."/>
            <person name="Wardhani T."/>
            <person name="Kalhor M.S."/>
            <person name="Jansen J."/>
            <person name="Van den Hoogen J."/>
            <person name="Gungor B."/>
            <person name="Hartog M."/>
            <person name="Hontelez J."/>
            <person name="Verver J."/>
            <person name="Yang W.-C."/>
            <person name="Schijlen E."/>
            <person name="Repin R."/>
            <person name="Schilthuizen M."/>
            <person name="Schranz E."/>
            <person name="Heidstra R."/>
            <person name="Miyata K."/>
            <person name="Fedorova E."/>
            <person name="Kohlen W."/>
            <person name="Bisseling T."/>
            <person name="Smit S."/>
            <person name="Geurts R."/>
        </authorList>
    </citation>
    <scope>NUCLEOTIDE SEQUENCE [LARGE SCALE GENOMIC DNA]</scope>
    <source>
        <strain evidence="2">cv. WU1-14</strain>
    </source>
</reference>
<dbReference type="AlphaFoldDB" id="A0A2P5AGV4"/>
<gene>
    <name evidence="1" type="ORF">PanWU01x14_333450</name>
</gene>
<name>A0A2P5AGV4_PARAD</name>
<proteinExistence type="predicted"/>